<comment type="similarity">
    <text evidence="2">Belongs to the UPF0126 family.</text>
</comment>
<evidence type="ECO:0000313" key="10">
    <source>
        <dbReference type="Proteomes" id="UP000251993"/>
    </source>
</evidence>
<dbReference type="GO" id="GO:0005886">
    <property type="term" value="C:plasma membrane"/>
    <property type="evidence" value="ECO:0007669"/>
    <property type="project" value="UniProtKB-SubCell"/>
</dbReference>
<dbReference type="EMBL" id="CP030850">
    <property type="protein sequence ID" value="AXE16792.1"/>
    <property type="molecule type" value="Genomic_DNA"/>
</dbReference>
<feature type="transmembrane region" description="Helical" evidence="7">
    <location>
        <begin position="88"/>
        <end position="106"/>
    </location>
</feature>
<dbReference type="PANTHER" id="PTHR30506">
    <property type="entry name" value="INNER MEMBRANE PROTEIN"/>
    <property type="match status" value="1"/>
</dbReference>
<feature type="transmembrane region" description="Helical" evidence="7">
    <location>
        <begin position="65"/>
        <end position="81"/>
    </location>
</feature>
<organism evidence="9 10">
    <name type="scientific">Runella rosea</name>
    <dbReference type="NCBI Taxonomy" id="2259595"/>
    <lineage>
        <taxon>Bacteria</taxon>
        <taxon>Pseudomonadati</taxon>
        <taxon>Bacteroidota</taxon>
        <taxon>Cytophagia</taxon>
        <taxon>Cytophagales</taxon>
        <taxon>Spirosomataceae</taxon>
        <taxon>Runella</taxon>
    </lineage>
</organism>
<name>A0A344TDS1_9BACT</name>
<feature type="domain" description="Glycine transporter" evidence="8">
    <location>
        <begin position="94"/>
        <end position="166"/>
    </location>
</feature>
<proteinExistence type="inferred from homology"/>
<dbReference type="PANTHER" id="PTHR30506:SF3">
    <property type="entry name" value="UPF0126 INNER MEMBRANE PROTEIN YADS-RELATED"/>
    <property type="match status" value="1"/>
</dbReference>
<feature type="transmembrane region" description="Helical" evidence="7">
    <location>
        <begin position="118"/>
        <end position="139"/>
    </location>
</feature>
<keyword evidence="10" id="KW-1185">Reference proteome</keyword>
<reference evidence="9 10" key="1">
    <citation type="submission" date="2018-07" db="EMBL/GenBank/DDBJ databases">
        <title>Genome sequencing of Runella.</title>
        <authorList>
            <person name="Baek M.-G."/>
            <person name="Yi H."/>
        </authorList>
    </citation>
    <scope>NUCLEOTIDE SEQUENCE [LARGE SCALE GENOMIC DNA]</scope>
    <source>
        <strain evidence="9 10">HYN0085</strain>
    </source>
</reference>
<gene>
    <name evidence="9" type="ORF">DR864_03100</name>
</gene>
<evidence type="ECO:0000256" key="3">
    <source>
        <dbReference type="ARBA" id="ARBA00022475"/>
    </source>
</evidence>
<sequence>MQLPYYIDMIGVLVFAISGALAASDKKMYQDLFGVFFTGFISAIGGGTLRDVTLGVYPLAWVKDMNYLIFITLGVIITVLFKRVIFRLHKVIFLLDTVGIGVYTILGVQKSLQYGVNPFAAIILGMVSAVFGGVIRDTLINELPLIFQKEIYATACMAGAVVFVLLDYYDFHSDWNAIGCVLLIIIVRLFAVKYRLSLPKIDL</sequence>
<dbReference type="AlphaFoldDB" id="A0A344TDS1"/>
<dbReference type="RefSeq" id="WP_114065579.1">
    <property type="nucleotide sequence ID" value="NZ_CP030850.1"/>
</dbReference>
<dbReference type="OrthoDB" id="9791874at2"/>
<dbReference type="InterPro" id="IPR005115">
    <property type="entry name" value="Gly_transporter"/>
</dbReference>
<feature type="transmembrane region" description="Helical" evidence="7">
    <location>
        <begin position="6"/>
        <end position="23"/>
    </location>
</feature>
<keyword evidence="3" id="KW-1003">Cell membrane</keyword>
<evidence type="ECO:0000259" key="8">
    <source>
        <dbReference type="Pfam" id="PF03458"/>
    </source>
</evidence>
<accession>A0A344TDS1</accession>
<evidence type="ECO:0000256" key="6">
    <source>
        <dbReference type="ARBA" id="ARBA00023136"/>
    </source>
</evidence>
<evidence type="ECO:0000256" key="1">
    <source>
        <dbReference type="ARBA" id="ARBA00004651"/>
    </source>
</evidence>
<evidence type="ECO:0000256" key="7">
    <source>
        <dbReference type="SAM" id="Phobius"/>
    </source>
</evidence>
<dbReference type="Proteomes" id="UP000251993">
    <property type="component" value="Chromosome"/>
</dbReference>
<dbReference type="KEGG" id="run:DR864_03100"/>
<protein>
    <submittedName>
        <fullName evidence="9">Trimeric intracellular cation channel family protein</fullName>
    </submittedName>
</protein>
<feature type="transmembrane region" description="Helical" evidence="7">
    <location>
        <begin position="175"/>
        <end position="191"/>
    </location>
</feature>
<dbReference type="Pfam" id="PF03458">
    <property type="entry name" value="Gly_transporter"/>
    <property type="match status" value="2"/>
</dbReference>
<evidence type="ECO:0000256" key="4">
    <source>
        <dbReference type="ARBA" id="ARBA00022692"/>
    </source>
</evidence>
<keyword evidence="4 7" id="KW-0812">Transmembrane</keyword>
<evidence type="ECO:0000313" key="9">
    <source>
        <dbReference type="EMBL" id="AXE16792.1"/>
    </source>
</evidence>
<keyword evidence="5 7" id="KW-1133">Transmembrane helix</keyword>
<feature type="transmembrane region" description="Helical" evidence="7">
    <location>
        <begin position="35"/>
        <end position="59"/>
    </location>
</feature>
<feature type="domain" description="Glycine transporter" evidence="8">
    <location>
        <begin position="6"/>
        <end position="82"/>
    </location>
</feature>
<comment type="subcellular location">
    <subcellularLocation>
        <location evidence="1">Cell membrane</location>
        <topology evidence="1">Multi-pass membrane protein</topology>
    </subcellularLocation>
</comment>
<evidence type="ECO:0000256" key="2">
    <source>
        <dbReference type="ARBA" id="ARBA00008193"/>
    </source>
</evidence>
<evidence type="ECO:0000256" key="5">
    <source>
        <dbReference type="ARBA" id="ARBA00022989"/>
    </source>
</evidence>
<feature type="transmembrane region" description="Helical" evidence="7">
    <location>
        <begin position="151"/>
        <end position="169"/>
    </location>
</feature>
<keyword evidence="6 7" id="KW-0472">Membrane</keyword>